<reference evidence="2 3" key="1">
    <citation type="submission" date="2023-11" db="EMBL/GenBank/DDBJ databases">
        <title>Dfirmibasis_genome.</title>
        <authorList>
            <person name="Edelbroek B."/>
            <person name="Kjellin J."/>
            <person name="Jerlstrom-Hultqvist J."/>
            <person name="Soderbom F."/>
        </authorList>
    </citation>
    <scope>NUCLEOTIDE SEQUENCE [LARGE SCALE GENOMIC DNA]</scope>
    <source>
        <strain evidence="2 3">TNS-C-14</strain>
    </source>
</reference>
<keyword evidence="3" id="KW-1185">Reference proteome</keyword>
<sequence length="166" mass="19439">MSQLFRAAQRSGIFKSSFRSTGLIQTTSIITRAGARPPIHFKDNKYDGEMEELFEVKPEFMSPDADHQLERDPLVHIKFFLKFFGILAGFGFACYMLTDPTRKQVLHFKQFKQFQQLVDKTERDLPFNNLYLEYGGDPNITPDEKKWRLQMGDRQAIYRAKYGLDK</sequence>
<dbReference type="AlphaFoldDB" id="A0AAN7UGR1"/>
<keyword evidence="1" id="KW-1133">Transmembrane helix</keyword>
<keyword evidence="1" id="KW-0812">Transmembrane</keyword>
<dbReference type="EMBL" id="JAVFKY010000002">
    <property type="protein sequence ID" value="KAK5581433.1"/>
    <property type="molecule type" value="Genomic_DNA"/>
</dbReference>
<name>A0AAN7UGR1_9MYCE</name>
<gene>
    <name evidence="2" type="ORF">RB653_001466</name>
</gene>
<keyword evidence="1" id="KW-0472">Membrane</keyword>
<evidence type="ECO:0000256" key="1">
    <source>
        <dbReference type="SAM" id="Phobius"/>
    </source>
</evidence>
<protein>
    <submittedName>
        <fullName evidence="2">Uncharacterized protein</fullName>
    </submittedName>
</protein>
<accession>A0AAN7UGR1</accession>
<proteinExistence type="predicted"/>
<feature type="transmembrane region" description="Helical" evidence="1">
    <location>
        <begin position="79"/>
        <end position="98"/>
    </location>
</feature>
<comment type="caution">
    <text evidence="2">The sequence shown here is derived from an EMBL/GenBank/DDBJ whole genome shotgun (WGS) entry which is preliminary data.</text>
</comment>
<evidence type="ECO:0000313" key="2">
    <source>
        <dbReference type="EMBL" id="KAK5581433.1"/>
    </source>
</evidence>
<evidence type="ECO:0000313" key="3">
    <source>
        <dbReference type="Proteomes" id="UP001344447"/>
    </source>
</evidence>
<dbReference type="Proteomes" id="UP001344447">
    <property type="component" value="Unassembled WGS sequence"/>
</dbReference>
<organism evidence="2 3">
    <name type="scientific">Dictyostelium firmibasis</name>
    <dbReference type="NCBI Taxonomy" id="79012"/>
    <lineage>
        <taxon>Eukaryota</taxon>
        <taxon>Amoebozoa</taxon>
        <taxon>Evosea</taxon>
        <taxon>Eumycetozoa</taxon>
        <taxon>Dictyostelia</taxon>
        <taxon>Dictyosteliales</taxon>
        <taxon>Dictyosteliaceae</taxon>
        <taxon>Dictyostelium</taxon>
    </lineage>
</organism>